<evidence type="ECO:0000256" key="1">
    <source>
        <dbReference type="ARBA" id="ARBA00023002"/>
    </source>
</evidence>
<sequence>MNLPKRILYASNAVKPDMIGDYHDFSSKAYDVVYPAKGNPTFAQEMNVELEKNNIKATLVDRGFDLGVFLPMLLIRPEADIPIVAMFDQFTPKQQGALRSGSGNCIFP</sequence>
<reference evidence="3" key="1">
    <citation type="submission" date="2022-12" db="EMBL/GenBank/DDBJ databases">
        <authorList>
            <person name="Webb A."/>
        </authorList>
    </citation>
    <scope>NUCLEOTIDE SEQUENCE</scope>
    <source>
        <strain evidence="3">Pd1</strain>
    </source>
</reference>
<keyword evidence="1" id="KW-0560">Oxidoreductase</keyword>
<dbReference type="SUPFAM" id="SSF53213">
    <property type="entry name" value="LigB-like"/>
    <property type="match status" value="1"/>
</dbReference>
<keyword evidence="4" id="KW-1185">Reference proteome</keyword>
<name>A0AAV0U7S5_9STRA</name>
<organism evidence="3 4">
    <name type="scientific">Peronospora destructor</name>
    <dbReference type="NCBI Taxonomy" id="86335"/>
    <lineage>
        <taxon>Eukaryota</taxon>
        <taxon>Sar</taxon>
        <taxon>Stramenopiles</taxon>
        <taxon>Oomycota</taxon>
        <taxon>Peronosporomycetes</taxon>
        <taxon>Peronosporales</taxon>
        <taxon>Peronosporaceae</taxon>
        <taxon>Peronospora</taxon>
    </lineage>
</organism>
<dbReference type="PANTHER" id="PTHR30096">
    <property type="entry name" value="4,5-DOPA DIOXYGENASE EXTRADIOL-LIKE PROTEIN"/>
    <property type="match status" value="1"/>
</dbReference>
<comment type="caution">
    <text evidence="3">The sequence shown here is derived from an EMBL/GenBank/DDBJ whole genome shotgun (WGS) entry which is preliminary data.</text>
</comment>
<dbReference type="GO" id="GO:0008198">
    <property type="term" value="F:ferrous iron binding"/>
    <property type="evidence" value="ECO:0007669"/>
    <property type="project" value="InterPro"/>
</dbReference>
<dbReference type="AlphaFoldDB" id="A0AAV0U7S5"/>
<dbReference type="InterPro" id="IPR004183">
    <property type="entry name" value="Xdiol_dOase_suB"/>
</dbReference>
<dbReference type="EMBL" id="CANTFM010000987">
    <property type="protein sequence ID" value="CAI5733067.1"/>
    <property type="molecule type" value="Genomic_DNA"/>
</dbReference>
<dbReference type="Gene3D" id="3.40.830.10">
    <property type="entry name" value="LigB-like"/>
    <property type="match status" value="1"/>
</dbReference>
<protein>
    <recommendedName>
        <fullName evidence="2">Extradiol ring-cleavage dioxygenase class III enzyme subunit B domain-containing protein</fullName>
    </recommendedName>
</protein>
<dbReference type="PANTHER" id="PTHR30096:SF0">
    <property type="entry name" value="4,5-DOPA DIOXYGENASE EXTRADIOL-LIKE PROTEIN"/>
    <property type="match status" value="1"/>
</dbReference>
<accession>A0AAV0U7S5</accession>
<dbReference type="GO" id="GO:0016702">
    <property type="term" value="F:oxidoreductase activity, acting on single donors with incorporation of molecular oxygen, incorporation of two atoms of oxygen"/>
    <property type="evidence" value="ECO:0007669"/>
    <property type="project" value="UniProtKB-ARBA"/>
</dbReference>
<feature type="domain" description="Extradiol ring-cleavage dioxygenase class III enzyme subunit B" evidence="2">
    <location>
        <begin position="18"/>
        <end position="87"/>
    </location>
</feature>
<gene>
    <name evidence="3" type="ORF">PDE001_LOCUS5291</name>
</gene>
<proteinExistence type="predicted"/>
<evidence type="ECO:0000259" key="2">
    <source>
        <dbReference type="Pfam" id="PF02900"/>
    </source>
</evidence>
<evidence type="ECO:0000313" key="3">
    <source>
        <dbReference type="EMBL" id="CAI5733067.1"/>
    </source>
</evidence>
<evidence type="ECO:0000313" key="4">
    <source>
        <dbReference type="Proteomes" id="UP001162029"/>
    </source>
</evidence>
<dbReference type="Proteomes" id="UP001162029">
    <property type="component" value="Unassembled WGS sequence"/>
</dbReference>
<dbReference type="Pfam" id="PF02900">
    <property type="entry name" value="LigB"/>
    <property type="match status" value="1"/>
</dbReference>